<organism evidence="1 2">
    <name type="scientific">Streptomyces chiangmaiensis</name>
    <dbReference type="NCBI Taxonomy" id="766497"/>
    <lineage>
        <taxon>Bacteria</taxon>
        <taxon>Bacillati</taxon>
        <taxon>Actinomycetota</taxon>
        <taxon>Actinomycetes</taxon>
        <taxon>Kitasatosporales</taxon>
        <taxon>Streptomycetaceae</taxon>
        <taxon>Streptomyces</taxon>
    </lineage>
</organism>
<protein>
    <submittedName>
        <fullName evidence="1">Uncharacterized protein</fullName>
    </submittedName>
</protein>
<evidence type="ECO:0000313" key="1">
    <source>
        <dbReference type="EMBL" id="MED7824205.1"/>
    </source>
</evidence>
<dbReference type="RefSeq" id="WP_329508655.1">
    <property type="nucleotide sequence ID" value="NZ_BAAAYZ010000290.1"/>
</dbReference>
<sequence>MEKADVRCAGLHCQSAVAVPVAEVLLPRVLGALCLGTDLSKNQTRLDVESQQIGRSYAERFRAGRRVRDGAEDQLYACIRVRVTDQLLRGYES</sequence>
<evidence type="ECO:0000313" key="2">
    <source>
        <dbReference type="Proteomes" id="UP001333996"/>
    </source>
</evidence>
<accession>A0ABU7FJA2</accession>
<comment type="caution">
    <text evidence="1">The sequence shown here is derived from an EMBL/GenBank/DDBJ whole genome shotgun (WGS) entry which is preliminary data.</text>
</comment>
<dbReference type="Proteomes" id="UP001333996">
    <property type="component" value="Unassembled WGS sequence"/>
</dbReference>
<reference evidence="1" key="1">
    <citation type="submission" date="2024-01" db="EMBL/GenBank/DDBJ databases">
        <title>First draft genome sequence data of TA4-1, the type strain of Gram-positive actinobacterium Streptomyces chiangmaiensis.</title>
        <authorList>
            <person name="Yasawong M."/>
            <person name="Nantapong N."/>
        </authorList>
    </citation>
    <scope>NUCLEOTIDE SEQUENCE</scope>
    <source>
        <strain evidence="1">TA4-1</strain>
    </source>
</reference>
<name>A0ABU7FJA2_9ACTN</name>
<keyword evidence="2" id="KW-1185">Reference proteome</keyword>
<gene>
    <name evidence="1" type="ORF">VXC91_20020</name>
</gene>
<dbReference type="EMBL" id="JAYWVC010000065">
    <property type="protein sequence ID" value="MED7824205.1"/>
    <property type="molecule type" value="Genomic_DNA"/>
</dbReference>
<proteinExistence type="predicted"/>